<feature type="binding site" evidence="10">
    <location>
        <position position="31"/>
    </location>
    <ligand>
        <name>Zn(2+)</name>
        <dbReference type="ChEBI" id="CHEBI:29105"/>
    </ligand>
</feature>
<reference evidence="11" key="2">
    <citation type="submission" date="2022-06" db="EMBL/GenBank/DDBJ databases">
        <title>Xiashengella guii gen. nov. sp. nov., a bacterium isolated form anaerobic digestion tank.</title>
        <authorList>
            <person name="Huang H."/>
        </authorList>
    </citation>
    <scope>NUCLEOTIDE SEQUENCE</scope>
    <source>
        <strain evidence="11">Ai-910</strain>
    </source>
</reference>
<dbReference type="RefSeq" id="WP_250723921.1">
    <property type="nucleotide sequence ID" value="NZ_CP098400.1"/>
</dbReference>
<dbReference type="AlphaFoldDB" id="A0A9J6ZQK3"/>
<evidence type="ECO:0000256" key="6">
    <source>
        <dbReference type="ARBA" id="ARBA00023239"/>
    </source>
</evidence>
<evidence type="ECO:0000256" key="9">
    <source>
        <dbReference type="PIRSR" id="PIRSR006113-1"/>
    </source>
</evidence>
<keyword evidence="4 8" id="KW-0479">Metal-binding</keyword>
<gene>
    <name evidence="11" type="ORF">M9189_00345</name>
</gene>
<organism evidence="11 12">
    <name type="scientific">Xiashengella succiniciproducens</name>
    <dbReference type="NCBI Taxonomy" id="2949635"/>
    <lineage>
        <taxon>Bacteria</taxon>
        <taxon>Pseudomonadati</taxon>
        <taxon>Bacteroidota</taxon>
        <taxon>Bacteroidia</taxon>
        <taxon>Marinilabiliales</taxon>
        <taxon>Marinilabiliaceae</taxon>
        <taxon>Xiashengella</taxon>
    </lineage>
</organism>
<keyword evidence="6 8" id="KW-0456">Lyase</keyword>
<keyword evidence="5 8" id="KW-0862">Zinc</keyword>
<feature type="active site" description="Charge relay system" evidence="9">
    <location>
        <position position="135"/>
    </location>
</feature>
<reference evidence="11" key="1">
    <citation type="submission" date="2022-05" db="EMBL/GenBank/DDBJ databases">
        <authorList>
            <person name="Sun X."/>
        </authorList>
    </citation>
    <scope>NUCLEOTIDE SEQUENCE</scope>
    <source>
        <strain evidence="11">Ai-910</strain>
    </source>
</reference>
<feature type="binding site" evidence="10">
    <location>
        <position position="16"/>
    </location>
    <ligand>
        <name>Zn(2+)</name>
        <dbReference type="ChEBI" id="CHEBI:29105"/>
    </ligand>
</feature>
<name>A0A9J6ZQK3_9BACT</name>
<comment type="cofactor">
    <cofactor evidence="8 10">
        <name>Zn(2+)</name>
        <dbReference type="ChEBI" id="CHEBI:29105"/>
    </cofactor>
    <text evidence="8 10">Binds 1 zinc ion per subunit.</text>
</comment>
<comment type="catalytic activity">
    <reaction evidence="7 8">
        <text>7,8-dihydroneopterin 3'-triphosphate + H2O = 6-carboxy-5,6,7,8-tetrahydropterin + triphosphate + acetaldehyde + 2 H(+)</text>
        <dbReference type="Rhea" id="RHEA:27966"/>
        <dbReference type="ChEBI" id="CHEBI:15343"/>
        <dbReference type="ChEBI" id="CHEBI:15377"/>
        <dbReference type="ChEBI" id="CHEBI:15378"/>
        <dbReference type="ChEBI" id="CHEBI:18036"/>
        <dbReference type="ChEBI" id="CHEBI:58462"/>
        <dbReference type="ChEBI" id="CHEBI:61032"/>
        <dbReference type="EC" id="4.1.2.50"/>
    </reaction>
</comment>
<protein>
    <recommendedName>
        <fullName evidence="3 8">6-carboxy-5,6,7,8-tetrahydropterin synthase</fullName>
        <ecNumber evidence="8">4.-.-.-</ecNumber>
    </recommendedName>
</protein>
<evidence type="ECO:0000313" key="11">
    <source>
        <dbReference type="EMBL" id="URW79806.1"/>
    </source>
</evidence>
<dbReference type="GO" id="GO:0008616">
    <property type="term" value="P:tRNA queuosine(34) biosynthetic process"/>
    <property type="evidence" value="ECO:0007669"/>
    <property type="project" value="UniProtKB-KW"/>
</dbReference>
<evidence type="ECO:0000256" key="5">
    <source>
        <dbReference type="ARBA" id="ARBA00022833"/>
    </source>
</evidence>
<evidence type="ECO:0000256" key="3">
    <source>
        <dbReference type="ARBA" id="ARBA00018141"/>
    </source>
</evidence>
<comment type="similarity">
    <text evidence="2 8">Belongs to the PTPS family. QueD subfamily.</text>
</comment>
<evidence type="ECO:0000256" key="7">
    <source>
        <dbReference type="ARBA" id="ARBA00048807"/>
    </source>
</evidence>
<evidence type="ECO:0000256" key="4">
    <source>
        <dbReference type="ARBA" id="ARBA00022723"/>
    </source>
</evidence>
<dbReference type="PIRSF" id="PIRSF006113">
    <property type="entry name" value="PTP_synth"/>
    <property type="match status" value="1"/>
</dbReference>
<dbReference type="Pfam" id="PF01242">
    <property type="entry name" value="PTPS"/>
    <property type="match status" value="1"/>
</dbReference>
<dbReference type="InterPro" id="IPR038418">
    <property type="entry name" value="6-PTP_synth/QueD_sf"/>
</dbReference>
<proteinExistence type="inferred from homology"/>
<feature type="active site" description="Proton acceptor" evidence="9">
    <location>
        <position position="25"/>
    </location>
</feature>
<evidence type="ECO:0000256" key="1">
    <source>
        <dbReference type="ARBA" id="ARBA00005061"/>
    </source>
</evidence>
<dbReference type="PANTHER" id="PTHR12589">
    <property type="entry name" value="PYRUVOYL TETRAHYDROBIOPTERIN SYNTHASE"/>
    <property type="match status" value="1"/>
</dbReference>
<feature type="active site" description="Charge relay system" evidence="9">
    <location>
        <position position="75"/>
    </location>
</feature>
<evidence type="ECO:0000256" key="8">
    <source>
        <dbReference type="PIRNR" id="PIRNR006113"/>
    </source>
</evidence>
<dbReference type="InterPro" id="IPR007115">
    <property type="entry name" value="6-PTP_synth/QueD"/>
</dbReference>
<evidence type="ECO:0000313" key="12">
    <source>
        <dbReference type="Proteomes" id="UP001056426"/>
    </source>
</evidence>
<dbReference type="EMBL" id="CP098400">
    <property type="protein sequence ID" value="URW79806.1"/>
    <property type="molecule type" value="Genomic_DNA"/>
</dbReference>
<dbReference type="PANTHER" id="PTHR12589:SF7">
    <property type="entry name" value="6-PYRUVOYL TETRAHYDROBIOPTERIN SYNTHASE"/>
    <property type="match status" value="1"/>
</dbReference>
<dbReference type="Gene3D" id="3.30.479.10">
    <property type="entry name" value="6-pyruvoyl tetrahydropterin synthase/QueD"/>
    <property type="match status" value="1"/>
</dbReference>
<sequence length="149" mass="17056">MARIRITKEFRFEAAHALHNYDGLCRNIHGHSYILKVTVIGEPITDSNSPKLGMVMDFGDLKDIVNREIISEFDHALIVSRNVSQDTIREMGQMAERHFVMSYQPTCENMIIDFADRLKKALPSNVKLHSLRLNETAGSYAEWFASDNE</sequence>
<accession>A0A9J6ZQK3</accession>
<dbReference type="GO" id="GO:0070497">
    <property type="term" value="F:6-carboxytetrahydropterin synthase activity"/>
    <property type="evidence" value="ECO:0007669"/>
    <property type="project" value="UniProtKB-EC"/>
</dbReference>
<dbReference type="GO" id="GO:0046872">
    <property type="term" value="F:metal ion binding"/>
    <property type="evidence" value="ECO:0007669"/>
    <property type="project" value="UniProtKB-KW"/>
</dbReference>
<dbReference type="EC" id="4.-.-.-" evidence="8"/>
<feature type="binding site" evidence="10">
    <location>
        <position position="29"/>
    </location>
    <ligand>
        <name>Zn(2+)</name>
        <dbReference type="ChEBI" id="CHEBI:29105"/>
    </ligand>
</feature>
<evidence type="ECO:0000256" key="2">
    <source>
        <dbReference type="ARBA" id="ARBA00008900"/>
    </source>
</evidence>
<keyword evidence="12" id="KW-1185">Reference proteome</keyword>
<dbReference type="KEGG" id="alkq:M9189_00345"/>
<keyword evidence="8" id="KW-0671">Queuosine biosynthesis</keyword>
<dbReference type="SUPFAM" id="SSF55620">
    <property type="entry name" value="Tetrahydrobiopterin biosynthesis enzymes-like"/>
    <property type="match status" value="1"/>
</dbReference>
<comment type="pathway">
    <text evidence="1 8">Purine metabolism; 7-cyano-7-deazaguanine biosynthesis.</text>
</comment>
<dbReference type="Proteomes" id="UP001056426">
    <property type="component" value="Chromosome"/>
</dbReference>
<evidence type="ECO:0000256" key="10">
    <source>
        <dbReference type="PIRSR" id="PIRSR006113-2"/>
    </source>
</evidence>